<keyword evidence="2" id="KW-1185">Reference proteome</keyword>
<dbReference type="EMBL" id="LXQA010639814">
    <property type="protein sequence ID" value="MCI63588.1"/>
    <property type="molecule type" value="Genomic_DNA"/>
</dbReference>
<evidence type="ECO:0000313" key="2">
    <source>
        <dbReference type="Proteomes" id="UP000265520"/>
    </source>
</evidence>
<dbReference type="Proteomes" id="UP000265520">
    <property type="component" value="Unassembled WGS sequence"/>
</dbReference>
<evidence type="ECO:0000313" key="1">
    <source>
        <dbReference type="EMBL" id="MCI63588.1"/>
    </source>
</evidence>
<reference evidence="1 2" key="1">
    <citation type="journal article" date="2018" name="Front. Plant Sci.">
        <title>Red Clover (Trifolium pratense) and Zigzag Clover (T. medium) - A Picture of Genomic Similarities and Differences.</title>
        <authorList>
            <person name="Dluhosova J."/>
            <person name="Istvanek J."/>
            <person name="Nedelnik J."/>
            <person name="Repkova J."/>
        </authorList>
    </citation>
    <scope>NUCLEOTIDE SEQUENCE [LARGE SCALE GENOMIC DNA]</scope>
    <source>
        <strain evidence="2">cv. 10/8</strain>
        <tissue evidence="1">Leaf</tissue>
    </source>
</reference>
<comment type="caution">
    <text evidence="1">The sequence shown here is derived from an EMBL/GenBank/DDBJ whole genome shotgun (WGS) entry which is preliminary data.</text>
</comment>
<feature type="non-terminal residue" evidence="1">
    <location>
        <position position="1"/>
    </location>
</feature>
<organism evidence="1 2">
    <name type="scientific">Trifolium medium</name>
    <dbReference type="NCBI Taxonomy" id="97028"/>
    <lineage>
        <taxon>Eukaryota</taxon>
        <taxon>Viridiplantae</taxon>
        <taxon>Streptophyta</taxon>
        <taxon>Embryophyta</taxon>
        <taxon>Tracheophyta</taxon>
        <taxon>Spermatophyta</taxon>
        <taxon>Magnoliopsida</taxon>
        <taxon>eudicotyledons</taxon>
        <taxon>Gunneridae</taxon>
        <taxon>Pentapetalae</taxon>
        <taxon>rosids</taxon>
        <taxon>fabids</taxon>
        <taxon>Fabales</taxon>
        <taxon>Fabaceae</taxon>
        <taxon>Papilionoideae</taxon>
        <taxon>50 kb inversion clade</taxon>
        <taxon>NPAAA clade</taxon>
        <taxon>Hologalegina</taxon>
        <taxon>IRL clade</taxon>
        <taxon>Trifolieae</taxon>
        <taxon>Trifolium</taxon>
    </lineage>
</organism>
<name>A0A392TRP0_9FABA</name>
<protein>
    <submittedName>
        <fullName evidence="1">Uncharacterized protein</fullName>
    </submittedName>
</protein>
<dbReference type="AlphaFoldDB" id="A0A392TRP0"/>
<proteinExistence type="predicted"/>
<sequence>TGRWLNNRLQSSGNSFEGYAIVAAMAKAQSAISEGLKSAKVYTAE</sequence>
<accession>A0A392TRP0</accession>